<comment type="caution">
    <text evidence="7">The sequence shown here is derived from an EMBL/GenBank/DDBJ whole genome shotgun (WGS) entry which is preliminary data.</text>
</comment>
<gene>
    <name evidence="7" type="ORF">FNF28_06631</name>
</gene>
<dbReference type="Gene3D" id="3.40.50.150">
    <property type="entry name" value="Vaccinia Virus protein VP39"/>
    <property type="match status" value="1"/>
</dbReference>
<keyword evidence="4" id="KW-0808">Transferase</keyword>
<feature type="region of interest" description="Disordered" evidence="6">
    <location>
        <begin position="92"/>
        <end position="128"/>
    </location>
</feature>
<proteinExistence type="inferred from homology"/>
<dbReference type="Pfam" id="PF07942">
    <property type="entry name" value="CARME"/>
    <property type="match status" value="1"/>
</dbReference>
<keyword evidence="5" id="KW-0949">S-adenosyl-L-methionine</keyword>
<evidence type="ECO:0000313" key="8">
    <source>
        <dbReference type="Proteomes" id="UP000324907"/>
    </source>
</evidence>
<dbReference type="AlphaFoldDB" id="A0A5A8CTN6"/>
<evidence type="ECO:0000313" key="7">
    <source>
        <dbReference type="EMBL" id="KAA0156512.1"/>
    </source>
</evidence>
<feature type="compositionally biased region" description="Basic and acidic residues" evidence="6">
    <location>
        <begin position="156"/>
        <end position="170"/>
    </location>
</feature>
<feature type="compositionally biased region" description="Low complexity" evidence="6">
    <location>
        <begin position="97"/>
        <end position="118"/>
    </location>
</feature>
<comment type="similarity">
    <text evidence="1">Belongs to the carnosine N-methyltransferase family.</text>
</comment>
<dbReference type="GO" id="GO:0030735">
    <property type="term" value="F:carnosine N-methyltransferase activity"/>
    <property type="evidence" value="ECO:0007669"/>
    <property type="project" value="UniProtKB-EC"/>
</dbReference>
<dbReference type="GO" id="GO:0032259">
    <property type="term" value="P:methylation"/>
    <property type="evidence" value="ECO:0007669"/>
    <property type="project" value="UniProtKB-KW"/>
</dbReference>
<accession>A0A5A8CTN6</accession>
<evidence type="ECO:0000256" key="6">
    <source>
        <dbReference type="SAM" id="MobiDB-lite"/>
    </source>
</evidence>
<dbReference type="SMART" id="SM01296">
    <property type="entry name" value="N2227"/>
    <property type="match status" value="1"/>
</dbReference>
<keyword evidence="3" id="KW-0489">Methyltransferase</keyword>
<feature type="region of interest" description="Disordered" evidence="6">
    <location>
        <begin position="149"/>
        <end position="170"/>
    </location>
</feature>
<dbReference type="EC" id="2.1.1.22" evidence="2"/>
<dbReference type="Proteomes" id="UP000324907">
    <property type="component" value="Unassembled WGS sequence"/>
</dbReference>
<sequence length="450" mass="47235">MEQQTAADAAHLSGVVASFAQYSLFANEEADKRARHLAQLGPPAAGLLPVGAISKRIEGMRAAAELNQALLDDCIDLAGLTSLAARAVGVRSETPDEAAAPASPAPSSRGTSPASARPTSGWLDEVAGAGGERSHGAFVLAPPHHVGKTRKALHQVAREWSEEGKPERDASFGRVLRALAEHLPARPRGQEGSGGAAAEASGAVPAGVSDRTRRPRVLVPGAGMGRLVLDMAAAGYSSVGCEFSYQMLLLGAAMLNGGRQWPVAPWAEEACNLWDADSQLRRCTVPDVLAAEVAADAAARGWELDMSMAAGEFAEAFAAEEHASAFDAVAACFFLDTAVVPSEYLATVAHVLRPGGLLVGIGPLQFHWAAPPACSKGASKADPTVLGADRWDRSVELTWEEMKAAMALAGLRLVKEERVERVPYCSNPRSMRPNEYGAVLFVAERTPPSR</sequence>
<dbReference type="EMBL" id="VLTL01000174">
    <property type="protein sequence ID" value="KAA0156512.1"/>
    <property type="molecule type" value="Genomic_DNA"/>
</dbReference>
<name>A0A5A8CTN6_CAFRO</name>
<dbReference type="InterPro" id="IPR012901">
    <property type="entry name" value="CARME"/>
</dbReference>
<evidence type="ECO:0000256" key="5">
    <source>
        <dbReference type="ARBA" id="ARBA00022691"/>
    </source>
</evidence>
<evidence type="ECO:0000256" key="3">
    <source>
        <dbReference type="ARBA" id="ARBA00022603"/>
    </source>
</evidence>
<evidence type="ECO:0000256" key="2">
    <source>
        <dbReference type="ARBA" id="ARBA00012003"/>
    </source>
</evidence>
<organism evidence="7 8">
    <name type="scientific">Cafeteria roenbergensis</name>
    <name type="common">Marine flagellate</name>
    <dbReference type="NCBI Taxonomy" id="33653"/>
    <lineage>
        <taxon>Eukaryota</taxon>
        <taxon>Sar</taxon>
        <taxon>Stramenopiles</taxon>
        <taxon>Bigyra</taxon>
        <taxon>Opalozoa</taxon>
        <taxon>Bicosoecida</taxon>
        <taxon>Cafeteriaceae</taxon>
        <taxon>Cafeteria</taxon>
    </lineage>
</organism>
<feature type="compositionally biased region" description="Low complexity" evidence="6">
    <location>
        <begin position="196"/>
        <end position="208"/>
    </location>
</feature>
<evidence type="ECO:0000256" key="4">
    <source>
        <dbReference type="ARBA" id="ARBA00022679"/>
    </source>
</evidence>
<dbReference type="InterPro" id="IPR029063">
    <property type="entry name" value="SAM-dependent_MTases_sf"/>
</dbReference>
<dbReference type="SUPFAM" id="SSF53335">
    <property type="entry name" value="S-adenosyl-L-methionine-dependent methyltransferases"/>
    <property type="match status" value="1"/>
</dbReference>
<feature type="region of interest" description="Disordered" evidence="6">
    <location>
        <begin position="185"/>
        <end position="212"/>
    </location>
</feature>
<dbReference type="PANTHER" id="PTHR12303">
    <property type="entry name" value="CARNOSINE N-METHYLTRANSFERASE"/>
    <property type="match status" value="1"/>
</dbReference>
<evidence type="ECO:0000256" key="1">
    <source>
        <dbReference type="ARBA" id="ARBA00010086"/>
    </source>
</evidence>
<reference evidence="7 8" key="1">
    <citation type="submission" date="2019-07" db="EMBL/GenBank/DDBJ databases">
        <title>Genomes of Cafeteria roenbergensis.</title>
        <authorList>
            <person name="Fischer M.G."/>
            <person name="Hackl T."/>
            <person name="Roman M."/>
        </authorList>
    </citation>
    <scope>NUCLEOTIDE SEQUENCE [LARGE SCALE GENOMIC DNA]</scope>
    <source>
        <strain evidence="7 8">RCC970-E3</strain>
    </source>
</reference>
<protein>
    <recommendedName>
        <fullName evidence="2">carnosine N-methyltransferase</fullName>
        <ecNumber evidence="2">2.1.1.22</ecNumber>
    </recommendedName>
</protein>
<dbReference type="PANTHER" id="PTHR12303:SF6">
    <property type="entry name" value="CARNOSINE N-METHYLTRANSFERASE"/>
    <property type="match status" value="1"/>
</dbReference>